<keyword evidence="2 5" id="KW-0479">Metal-binding</keyword>
<dbReference type="AlphaFoldDB" id="A0A1I6EEW9"/>
<protein>
    <submittedName>
        <fullName evidence="7">Citrate lyase subunit beta / citryl-CoA lyase</fullName>
    </submittedName>
</protein>
<feature type="binding site" evidence="5">
    <location>
        <position position="125"/>
    </location>
    <ligand>
        <name>Mg(2+)</name>
        <dbReference type="ChEBI" id="CHEBI:18420"/>
    </ligand>
</feature>
<keyword evidence="7" id="KW-0456">Lyase</keyword>
<evidence type="ECO:0000256" key="3">
    <source>
        <dbReference type="ARBA" id="ARBA00022842"/>
    </source>
</evidence>
<dbReference type="Gene3D" id="3.20.20.60">
    <property type="entry name" value="Phosphoenolpyruvate-binding domains"/>
    <property type="match status" value="1"/>
</dbReference>
<name>A0A1I6EEW9_9FIRM</name>
<feature type="domain" description="HpcH/HpaI aldolase/citrate lyase" evidence="6">
    <location>
        <begin position="5"/>
        <end position="221"/>
    </location>
</feature>
<dbReference type="OrthoDB" id="9786940at2"/>
<dbReference type="InterPro" id="IPR011206">
    <property type="entry name" value="Citrate_lyase_beta/mcl1/mcl2"/>
</dbReference>
<feature type="binding site" evidence="4">
    <location>
        <position position="64"/>
    </location>
    <ligand>
        <name>substrate</name>
    </ligand>
</feature>
<dbReference type="GO" id="GO:0000287">
    <property type="term" value="F:magnesium ion binding"/>
    <property type="evidence" value="ECO:0007669"/>
    <property type="project" value="TreeGrafter"/>
</dbReference>
<dbReference type="RefSeq" id="WP_092487299.1">
    <property type="nucleotide sequence ID" value="NZ_FOYM01000039.1"/>
</dbReference>
<reference evidence="8" key="1">
    <citation type="submission" date="2016-10" db="EMBL/GenBank/DDBJ databases">
        <authorList>
            <person name="Varghese N."/>
            <person name="Submissions S."/>
        </authorList>
    </citation>
    <scope>NUCLEOTIDE SEQUENCE [LARGE SCALE GENOMIC DNA]</scope>
    <source>
        <strain evidence="8">DSM 3669</strain>
    </source>
</reference>
<sequence>MFAYKSFLFTPGNNAKRMEKALSAGADVLIFDLEDAVAISEKANARNTITGCLELPRSCKVYVRINGLETNFWHDDLIMAVQHGADGVMLPKAEDDEQIKFIDKFLTELESKQGKSPIDLIPLVESARGVILAFNIACAAKRVSRLAFGALDYTMDIETSFSGEGTEIFYARSHLVNASRAAGILPPVDTVFPGIKDQDGFERDLLIAKQLGMFGKLLIHPNQIEATNRVFSPSEEEIEWARRILAAFEAAEAAGQGVVQVDGKMVDYPVADRARRILSQVDRN</sequence>
<proteinExistence type="predicted"/>
<dbReference type="PANTHER" id="PTHR32308:SF0">
    <property type="entry name" value="HPCH_HPAI ALDOLASE_CITRATE LYASE DOMAIN-CONTAINING PROTEIN"/>
    <property type="match status" value="1"/>
</dbReference>
<evidence type="ECO:0000256" key="5">
    <source>
        <dbReference type="PIRSR" id="PIRSR015582-2"/>
    </source>
</evidence>
<dbReference type="GO" id="GO:0016829">
    <property type="term" value="F:lyase activity"/>
    <property type="evidence" value="ECO:0007669"/>
    <property type="project" value="UniProtKB-KW"/>
</dbReference>
<feature type="binding site" evidence="4">
    <location>
        <position position="125"/>
    </location>
    <ligand>
        <name>substrate</name>
    </ligand>
</feature>
<comment type="cofactor">
    <cofactor evidence="1">
        <name>Mg(2+)</name>
        <dbReference type="ChEBI" id="CHEBI:18420"/>
    </cofactor>
</comment>
<dbReference type="InterPro" id="IPR040442">
    <property type="entry name" value="Pyrv_kinase-like_dom_sf"/>
</dbReference>
<evidence type="ECO:0000256" key="4">
    <source>
        <dbReference type="PIRSR" id="PIRSR015582-1"/>
    </source>
</evidence>
<dbReference type="PIRSF" id="PIRSF015582">
    <property type="entry name" value="Cit_lyase_B"/>
    <property type="match status" value="1"/>
</dbReference>
<evidence type="ECO:0000259" key="6">
    <source>
        <dbReference type="Pfam" id="PF03328"/>
    </source>
</evidence>
<dbReference type="PANTHER" id="PTHR32308">
    <property type="entry name" value="LYASE BETA SUBUNIT, PUTATIVE (AFU_ORTHOLOGUE AFUA_4G13030)-RELATED"/>
    <property type="match status" value="1"/>
</dbReference>
<dbReference type="SUPFAM" id="SSF51621">
    <property type="entry name" value="Phosphoenolpyruvate/pyruvate domain"/>
    <property type="match status" value="1"/>
</dbReference>
<accession>A0A1I6EEW9</accession>
<keyword evidence="8" id="KW-1185">Reference proteome</keyword>
<dbReference type="EMBL" id="FOYM01000039">
    <property type="protein sequence ID" value="SFR16306.1"/>
    <property type="molecule type" value="Genomic_DNA"/>
</dbReference>
<evidence type="ECO:0000256" key="2">
    <source>
        <dbReference type="ARBA" id="ARBA00022723"/>
    </source>
</evidence>
<dbReference type="GO" id="GO:0006107">
    <property type="term" value="P:oxaloacetate metabolic process"/>
    <property type="evidence" value="ECO:0007669"/>
    <property type="project" value="TreeGrafter"/>
</dbReference>
<evidence type="ECO:0000313" key="7">
    <source>
        <dbReference type="EMBL" id="SFR16306.1"/>
    </source>
</evidence>
<gene>
    <name evidence="7" type="ORF">SAMN05660706_13913</name>
</gene>
<dbReference type="InterPro" id="IPR015813">
    <property type="entry name" value="Pyrv/PenolPyrv_kinase-like_dom"/>
</dbReference>
<feature type="binding site" evidence="5">
    <location>
        <position position="152"/>
    </location>
    <ligand>
        <name>Mg(2+)</name>
        <dbReference type="ChEBI" id="CHEBI:18420"/>
    </ligand>
</feature>
<evidence type="ECO:0000256" key="1">
    <source>
        <dbReference type="ARBA" id="ARBA00001946"/>
    </source>
</evidence>
<evidence type="ECO:0000313" key="8">
    <source>
        <dbReference type="Proteomes" id="UP000199584"/>
    </source>
</evidence>
<dbReference type="InterPro" id="IPR005000">
    <property type="entry name" value="Aldolase/citrate-lyase_domain"/>
</dbReference>
<organism evidence="7 8">
    <name type="scientific">Desulfoscipio geothermicus DSM 3669</name>
    <dbReference type="NCBI Taxonomy" id="1121426"/>
    <lineage>
        <taxon>Bacteria</taxon>
        <taxon>Bacillati</taxon>
        <taxon>Bacillota</taxon>
        <taxon>Clostridia</taxon>
        <taxon>Eubacteriales</taxon>
        <taxon>Desulfallaceae</taxon>
        <taxon>Desulfoscipio</taxon>
    </lineage>
</organism>
<dbReference type="Proteomes" id="UP000199584">
    <property type="component" value="Unassembled WGS sequence"/>
</dbReference>
<keyword evidence="3 5" id="KW-0460">Magnesium</keyword>
<dbReference type="Pfam" id="PF03328">
    <property type="entry name" value="HpcH_HpaI"/>
    <property type="match status" value="1"/>
</dbReference>
<dbReference type="STRING" id="39060.SAMN05660706_13913"/>